<dbReference type="EMBL" id="CAACVG010002578">
    <property type="protein sequence ID" value="VEN36642.1"/>
    <property type="molecule type" value="Genomic_DNA"/>
</dbReference>
<dbReference type="AlphaFoldDB" id="A0A653BM42"/>
<organism evidence="1 2">
    <name type="scientific">Callosobruchus maculatus</name>
    <name type="common">Southern cowpea weevil</name>
    <name type="synonym">Pulse bruchid</name>
    <dbReference type="NCBI Taxonomy" id="64391"/>
    <lineage>
        <taxon>Eukaryota</taxon>
        <taxon>Metazoa</taxon>
        <taxon>Ecdysozoa</taxon>
        <taxon>Arthropoda</taxon>
        <taxon>Hexapoda</taxon>
        <taxon>Insecta</taxon>
        <taxon>Pterygota</taxon>
        <taxon>Neoptera</taxon>
        <taxon>Endopterygota</taxon>
        <taxon>Coleoptera</taxon>
        <taxon>Polyphaga</taxon>
        <taxon>Cucujiformia</taxon>
        <taxon>Chrysomeloidea</taxon>
        <taxon>Chrysomelidae</taxon>
        <taxon>Bruchinae</taxon>
        <taxon>Bruchini</taxon>
        <taxon>Callosobruchus</taxon>
    </lineage>
</organism>
<proteinExistence type="predicted"/>
<gene>
    <name evidence="1" type="ORF">CALMAC_LOCUS2184</name>
</gene>
<keyword evidence="2" id="KW-1185">Reference proteome</keyword>
<evidence type="ECO:0000313" key="2">
    <source>
        <dbReference type="Proteomes" id="UP000410492"/>
    </source>
</evidence>
<sequence>VKCDLSFCCDNSICFFVPDDSFAYLSAFTDFVVLYISSRI</sequence>
<evidence type="ECO:0000313" key="1">
    <source>
        <dbReference type="EMBL" id="VEN36642.1"/>
    </source>
</evidence>
<accession>A0A653BM42</accession>
<dbReference type="Proteomes" id="UP000410492">
    <property type="component" value="Unassembled WGS sequence"/>
</dbReference>
<reference evidence="1 2" key="1">
    <citation type="submission" date="2019-01" db="EMBL/GenBank/DDBJ databases">
        <authorList>
            <person name="Sayadi A."/>
        </authorList>
    </citation>
    <scope>NUCLEOTIDE SEQUENCE [LARGE SCALE GENOMIC DNA]</scope>
</reference>
<feature type="non-terminal residue" evidence="1">
    <location>
        <position position="1"/>
    </location>
</feature>
<name>A0A653BM42_CALMS</name>
<protein>
    <submittedName>
        <fullName evidence="1">Uncharacterized protein</fullName>
    </submittedName>
</protein>